<sequence>MSALDWRGTQKPRDFMVEYLDSLSLVERLHRLLLDVLKDEFERVGVLEINSVQALLLFNIGDNEVTAGELKTRGYYQGSNVSYNLKKLVEMGYMHHQRCEIDRRAVRVKLTAKGQTVHKAVKDLFERHAEGLQSRGVLGLDGIEQINTKLRRVERYWTDQIRYIY</sequence>
<accession>A0A0F9NP02</accession>
<dbReference type="InterPro" id="IPR036390">
    <property type="entry name" value="WH_DNA-bd_sf"/>
</dbReference>
<dbReference type="EMBL" id="LAZR01007776">
    <property type="protein sequence ID" value="KKM83022.1"/>
    <property type="molecule type" value="Genomic_DNA"/>
</dbReference>
<feature type="domain" description="HTH marR-type" evidence="1">
    <location>
        <begin position="19"/>
        <end position="155"/>
    </location>
</feature>
<name>A0A0F9NP02_9ZZZZ</name>
<evidence type="ECO:0000259" key="1">
    <source>
        <dbReference type="PROSITE" id="PS50995"/>
    </source>
</evidence>
<dbReference type="AlphaFoldDB" id="A0A0F9NP02"/>
<dbReference type="GO" id="GO:0003700">
    <property type="term" value="F:DNA-binding transcription factor activity"/>
    <property type="evidence" value="ECO:0007669"/>
    <property type="project" value="InterPro"/>
</dbReference>
<dbReference type="InterPro" id="IPR039422">
    <property type="entry name" value="MarR/SlyA-like"/>
</dbReference>
<evidence type="ECO:0000313" key="2">
    <source>
        <dbReference type="EMBL" id="KKM83022.1"/>
    </source>
</evidence>
<dbReference type="Pfam" id="PF13463">
    <property type="entry name" value="HTH_27"/>
    <property type="match status" value="1"/>
</dbReference>
<organism evidence="2">
    <name type="scientific">marine sediment metagenome</name>
    <dbReference type="NCBI Taxonomy" id="412755"/>
    <lineage>
        <taxon>unclassified sequences</taxon>
        <taxon>metagenomes</taxon>
        <taxon>ecological metagenomes</taxon>
    </lineage>
</organism>
<protein>
    <recommendedName>
        <fullName evidence="1">HTH marR-type domain-containing protein</fullName>
    </recommendedName>
</protein>
<dbReference type="SMART" id="SM00347">
    <property type="entry name" value="HTH_MARR"/>
    <property type="match status" value="1"/>
</dbReference>
<dbReference type="PANTHER" id="PTHR33164:SF102">
    <property type="entry name" value="TRANSCRIPTIONAL REGULATORY PROTEIN"/>
    <property type="match status" value="1"/>
</dbReference>
<dbReference type="InterPro" id="IPR036388">
    <property type="entry name" value="WH-like_DNA-bd_sf"/>
</dbReference>
<dbReference type="PROSITE" id="PS50995">
    <property type="entry name" value="HTH_MARR_2"/>
    <property type="match status" value="1"/>
</dbReference>
<gene>
    <name evidence="2" type="ORF">LCGC14_1313640</name>
</gene>
<dbReference type="Gene3D" id="1.10.10.10">
    <property type="entry name" value="Winged helix-like DNA-binding domain superfamily/Winged helix DNA-binding domain"/>
    <property type="match status" value="1"/>
</dbReference>
<dbReference type="PANTHER" id="PTHR33164">
    <property type="entry name" value="TRANSCRIPTIONAL REGULATOR, MARR FAMILY"/>
    <property type="match status" value="1"/>
</dbReference>
<reference evidence="2" key="1">
    <citation type="journal article" date="2015" name="Nature">
        <title>Complex archaea that bridge the gap between prokaryotes and eukaryotes.</title>
        <authorList>
            <person name="Spang A."/>
            <person name="Saw J.H."/>
            <person name="Jorgensen S.L."/>
            <person name="Zaremba-Niedzwiedzka K."/>
            <person name="Martijn J."/>
            <person name="Lind A.E."/>
            <person name="van Eijk R."/>
            <person name="Schleper C."/>
            <person name="Guy L."/>
            <person name="Ettema T.J."/>
        </authorList>
    </citation>
    <scope>NUCLEOTIDE SEQUENCE</scope>
</reference>
<dbReference type="InterPro" id="IPR000835">
    <property type="entry name" value="HTH_MarR-typ"/>
</dbReference>
<dbReference type="SUPFAM" id="SSF46785">
    <property type="entry name" value="Winged helix' DNA-binding domain"/>
    <property type="match status" value="1"/>
</dbReference>
<proteinExistence type="predicted"/>
<comment type="caution">
    <text evidence="2">The sequence shown here is derived from an EMBL/GenBank/DDBJ whole genome shotgun (WGS) entry which is preliminary data.</text>
</comment>
<dbReference type="GO" id="GO:0006950">
    <property type="term" value="P:response to stress"/>
    <property type="evidence" value="ECO:0007669"/>
    <property type="project" value="TreeGrafter"/>
</dbReference>